<proteinExistence type="predicted"/>
<accession>A0ABP9W7L9</accession>
<feature type="region of interest" description="Disordered" evidence="1">
    <location>
        <begin position="193"/>
        <end position="306"/>
    </location>
</feature>
<evidence type="ECO:0000256" key="1">
    <source>
        <dbReference type="SAM" id="MobiDB-lite"/>
    </source>
</evidence>
<dbReference type="Proteomes" id="UP001401887">
    <property type="component" value="Unassembled WGS sequence"/>
</dbReference>
<feature type="compositionally biased region" description="Basic and acidic residues" evidence="1">
    <location>
        <begin position="297"/>
        <end position="306"/>
    </location>
</feature>
<keyword evidence="2" id="KW-1133">Transmembrane helix</keyword>
<feature type="region of interest" description="Disordered" evidence="1">
    <location>
        <begin position="36"/>
        <end position="71"/>
    </location>
</feature>
<organism evidence="3 4">
    <name type="scientific">Deinococcus carri</name>
    <dbReference type="NCBI Taxonomy" id="1211323"/>
    <lineage>
        <taxon>Bacteria</taxon>
        <taxon>Thermotogati</taxon>
        <taxon>Deinococcota</taxon>
        <taxon>Deinococci</taxon>
        <taxon>Deinococcales</taxon>
        <taxon>Deinococcaceae</taxon>
        <taxon>Deinococcus</taxon>
    </lineage>
</organism>
<dbReference type="EMBL" id="BAABRP010000007">
    <property type="protein sequence ID" value="GAA5513346.1"/>
    <property type="molecule type" value="Genomic_DNA"/>
</dbReference>
<gene>
    <name evidence="3" type="ORF">Dcar01_02079</name>
</gene>
<name>A0ABP9W7L9_9DEIO</name>
<protein>
    <recommendedName>
        <fullName evidence="5">DUF3618 domain-containing protein</fullName>
    </recommendedName>
</protein>
<comment type="caution">
    <text evidence="3">The sequence shown here is derived from an EMBL/GenBank/DDBJ whole genome shotgun (WGS) entry which is preliminary data.</text>
</comment>
<evidence type="ECO:0008006" key="5">
    <source>
        <dbReference type="Google" id="ProtNLM"/>
    </source>
</evidence>
<feature type="compositionally biased region" description="Low complexity" evidence="1">
    <location>
        <begin position="272"/>
        <end position="282"/>
    </location>
</feature>
<feature type="transmembrane region" description="Helical" evidence="2">
    <location>
        <begin position="103"/>
        <end position="123"/>
    </location>
</feature>
<keyword evidence="2" id="KW-0812">Transmembrane</keyword>
<keyword evidence="2" id="KW-0472">Membrane</keyword>
<evidence type="ECO:0000256" key="2">
    <source>
        <dbReference type="SAM" id="Phobius"/>
    </source>
</evidence>
<sequence length="306" mass="32365">MTDRADRTADRGSEPVIVERITVASPIEERVTVDRPVQAERPATADRAMNSDRPMERAAMDTHREVSYRDEREEARARLKASVDALAERTNLQVQMQKEPLKMLGGASAVGATAGALLGLVLGRQFRRTKKIYVDADSPDRDQKALIRAQKKEKGGQNVGGALVATIATLGFKLLNDKVLTPRLEEVANNLLDRAGQGGQKPTAPRSAQSAATESAARPTGGQAHSASWTLGGQRHAPVSTSTSATASFLKRDEGAEASDAARLGVPGGPSIPGTGSSIPVPVSTVEAKAKGSPIDPEEKANPNIR</sequence>
<keyword evidence="4" id="KW-1185">Reference proteome</keyword>
<evidence type="ECO:0000313" key="4">
    <source>
        <dbReference type="Proteomes" id="UP001401887"/>
    </source>
</evidence>
<evidence type="ECO:0000313" key="3">
    <source>
        <dbReference type="EMBL" id="GAA5513346.1"/>
    </source>
</evidence>
<feature type="compositionally biased region" description="Basic and acidic residues" evidence="1">
    <location>
        <begin position="49"/>
        <end position="71"/>
    </location>
</feature>
<reference evidence="3 4" key="1">
    <citation type="submission" date="2024-02" db="EMBL/GenBank/DDBJ databases">
        <title>Deinococcus carri NBRC 110142.</title>
        <authorList>
            <person name="Ichikawa N."/>
            <person name="Katano-Makiyama Y."/>
            <person name="Hidaka K."/>
        </authorList>
    </citation>
    <scope>NUCLEOTIDE SEQUENCE [LARGE SCALE GENOMIC DNA]</scope>
    <source>
        <strain evidence="3 4">NBRC 110142</strain>
    </source>
</reference>
<dbReference type="RefSeq" id="WP_345464858.1">
    <property type="nucleotide sequence ID" value="NZ_BAABRP010000007.1"/>
</dbReference>